<protein>
    <submittedName>
        <fullName evidence="1">Uncharacterized protein</fullName>
    </submittedName>
</protein>
<dbReference type="EMBL" id="WMJZ01000020">
    <property type="protein sequence ID" value="MTH47499.1"/>
    <property type="molecule type" value="Genomic_DNA"/>
</dbReference>
<dbReference type="RefSeq" id="WP_155109068.1">
    <property type="nucleotide sequence ID" value="NZ_WMJZ01000020.1"/>
</dbReference>
<keyword evidence="2" id="KW-1185">Reference proteome</keyword>
<proteinExistence type="predicted"/>
<accession>A0A6L6ILT8</accession>
<dbReference type="Proteomes" id="UP000477739">
    <property type="component" value="Unassembled WGS sequence"/>
</dbReference>
<gene>
    <name evidence="1" type="ORF">GJV78_14780</name>
</gene>
<dbReference type="AlphaFoldDB" id="A0A6L6ILT8"/>
<evidence type="ECO:0000313" key="2">
    <source>
        <dbReference type="Proteomes" id="UP000477739"/>
    </source>
</evidence>
<organism evidence="1 2">
    <name type="scientific">Intestinirhabdus alba</name>
    <dbReference type="NCBI Taxonomy" id="2899544"/>
    <lineage>
        <taxon>Bacteria</taxon>
        <taxon>Pseudomonadati</taxon>
        <taxon>Pseudomonadota</taxon>
        <taxon>Gammaproteobacteria</taxon>
        <taxon>Enterobacterales</taxon>
        <taxon>Enterobacteriaceae</taxon>
        <taxon>Intestinirhabdus</taxon>
    </lineage>
</organism>
<reference evidence="1 2" key="1">
    <citation type="submission" date="2019-11" db="EMBL/GenBank/DDBJ databases">
        <title>Escherichia alba sp. nov. isolated from the gut of plastic-eating superworms Zophobas atratus.</title>
        <authorList>
            <person name="Yang Y."/>
        </authorList>
    </citation>
    <scope>NUCLEOTIDE SEQUENCE [LARGE SCALE GENOMIC DNA]</scope>
    <source>
        <strain evidence="2">BIT-B35</strain>
    </source>
</reference>
<evidence type="ECO:0000313" key="1">
    <source>
        <dbReference type="EMBL" id="MTH47499.1"/>
    </source>
</evidence>
<comment type="caution">
    <text evidence="1">The sequence shown here is derived from an EMBL/GenBank/DDBJ whole genome shotgun (WGS) entry which is preliminary data.</text>
</comment>
<sequence length="71" mass="7981">MAIKFEVIIVGDEHSETIGASTSILYAKDGYTQHENDLAQWLKSTVDGLFKTKFNSTQYKVNTSEENSNVH</sequence>
<name>A0A6L6ILT8_9ENTR</name>